<reference evidence="1 2" key="1">
    <citation type="submission" date="2016-08" db="EMBL/GenBank/DDBJ databases">
        <title>Complete genome sequence of Acinetobacter baylyi strain GFJ2.</title>
        <authorList>
            <person name="Tabata M."/>
            <person name="Kuboki S."/>
            <person name="Gibu N."/>
            <person name="Kinouchi Y."/>
            <person name="Vangnai A."/>
            <person name="Kasai D."/>
            <person name="Fukuda M."/>
        </authorList>
    </citation>
    <scope>NUCLEOTIDE SEQUENCE [LARGE SCALE GENOMIC DNA]</scope>
    <source>
        <strain evidence="1 2">GFJ2</strain>
        <plasmid evidence="2">Plasmid pgfj2</plasmid>
    </source>
</reference>
<proteinExistence type="predicted"/>
<evidence type="ECO:0000313" key="1">
    <source>
        <dbReference type="EMBL" id="APV37709.1"/>
    </source>
</evidence>
<dbReference type="AlphaFoldDB" id="A0A1P8ENF7"/>
<evidence type="ECO:0000313" key="2">
    <source>
        <dbReference type="Proteomes" id="UP000185674"/>
    </source>
</evidence>
<geneLocation type="plasmid" evidence="2">
    <name>pgfj2</name>
</geneLocation>
<name>A0A1P8ENF7_9GAMM</name>
<gene>
    <name evidence="1" type="ORF">BEN76_16815</name>
</gene>
<sequence>MRPKNPLIVEFLSGGIGITQAIRILKAAPEDKEWYSSETDLYEDICAYDPIAIHLPSLRHAVHAYLIKQANGLNNALNYLSNNPEPEYQYADQSIDESFPHEFLESAIEEFTDEHGRECYIALCKNCGWRGSSKLLEQAGTMCPHCSSSNIKNSNLIDAHEEHQKELDEKTLKSFYEKMSVKLEIAREKGRSGWEKCEPQVFADMFVDHLFKNNHSNLIDLANLLMFFENRGGSTALLLQTICKRMVPISDEGNATSALFLTVDVSGMLKDEQQNYLTELKDGLGQVRESINIPIIAVHPECQIHAISQNELTHSGIVLNRLDEEGTDQ</sequence>
<dbReference type="KEGG" id="asol:BEN76_16815"/>
<dbReference type="EMBL" id="CP016898">
    <property type="protein sequence ID" value="APV37709.1"/>
    <property type="molecule type" value="Genomic_DNA"/>
</dbReference>
<organism evidence="1 2">
    <name type="scientific">Acinetobacter soli</name>
    <dbReference type="NCBI Taxonomy" id="487316"/>
    <lineage>
        <taxon>Bacteria</taxon>
        <taxon>Pseudomonadati</taxon>
        <taxon>Pseudomonadota</taxon>
        <taxon>Gammaproteobacteria</taxon>
        <taxon>Moraxellales</taxon>
        <taxon>Moraxellaceae</taxon>
        <taxon>Acinetobacter</taxon>
    </lineage>
</organism>
<accession>A0A1P8ENF7</accession>
<dbReference type="RefSeq" id="WP_076033717.1">
    <property type="nucleotide sequence ID" value="NZ_CP016898.1"/>
</dbReference>
<dbReference type="Proteomes" id="UP000185674">
    <property type="component" value="Plasmid pGFJ2"/>
</dbReference>
<protein>
    <submittedName>
        <fullName evidence="1">Uncharacterized protein</fullName>
    </submittedName>
</protein>
<keyword evidence="1" id="KW-0614">Plasmid</keyword>